<dbReference type="PIRSF" id="PIRSF002741">
    <property type="entry name" value="MppA"/>
    <property type="match status" value="1"/>
</dbReference>
<dbReference type="RefSeq" id="WP_265896617.1">
    <property type="nucleotide sequence ID" value="NZ_JAPIVE010000003.1"/>
</dbReference>
<evidence type="ECO:0000256" key="3">
    <source>
        <dbReference type="ARBA" id="ARBA00022448"/>
    </source>
</evidence>
<dbReference type="EMBL" id="JAPIVE010000003">
    <property type="protein sequence ID" value="MCX2525008.1"/>
    <property type="molecule type" value="Genomic_DNA"/>
</dbReference>
<evidence type="ECO:0000256" key="1">
    <source>
        <dbReference type="ARBA" id="ARBA00004196"/>
    </source>
</evidence>
<dbReference type="GO" id="GO:0015833">
    <property type="term" value="P:peptide transport"/>
    <property type="evidence" value="ECO:0007669"/>
    <property type="project" value="TreeGrafter"/>
</dbReference>
<dbReference type="Pfam" id="PF00496">
    <property type="entry name" value="SBP_bac_5"/>
    <property type="match status" value="1"/>
</dbReference>
<comment type="caution">
    <text evidence="7">The sequence shown here is derived from an EMBL/GenBank/DDBJ whole genome shotgun (WGS) entry which is preliminary data.</text>
</comment>
<dbReference type="InterPro" id="IPR030678">
    <property type="entry name" value="Peptide/Ni-bd"/>
</dbReference>
<dbReference type="InterPro" id="IPR039424">
    <property type="entry name" value="SBP_5"/>
</dbReference>
<keyword evidence="8" id="KW-1185">Reference proteome</keyword>
<keyword evidence="3" id="KW-0813">Transport</keyword>
<dbReference type="FunFam" id="3.90.76.10:FF:000001">
    <property type="entry name" value="Oligopeptide ABC transporter substrate-binding protein"/>
    <property type="match status" value="1"/>
</dbReference>
<dbReference type="Gene3D" id="3.10.105.10">
    <property type="entry name" value="Dipeptide-binding Protein, Domain 3"/>
    <property type="match status" value="1"/>
</dbReference>
<comment type="subcellular location">
    <subcellularLocation>
        <location evidence="1">Cell envelope</location>
    </subcellularLocation>
</comment>
<gene>
    <name evidence="7" type="ORF">OQ287_12215</name>
</gene>
<dbReference type="Gene3D" id="3.90.76.10">
    <property type="entry name" value="Dipeptide-binding Protein, Domain 1"/>
    <property type="match status" value="1"/>
</dbReference>
<dbReference type="Gene3D" id="3.40.190.10">
    <property type="entry name" value="Periplasmic binding protein-like II"/>
    <property type="match status" value="1"/>
</dbReference>
<dbReference type="CDD" id="cd08504">
    <property type="entry name" value="PBP2_OppA"/>
    <property type="match status" value="1"/>
</dbReference>
<feature type="signal peptide" evidence="5">
    <location>
        <begin position="1"/>
        <end position="24"/>
    </location>
</feature>
<evidence type="ECO:0000313" key="7">
    <source>
        <dbReference type="EMBL" id="MCX2525008.1"/>
    </source>
</evidence>
<dbReference type="AlphaFoldDB" id="A0AA42CYC1"/>
<evidence type="ECO:0000313" key="8">
    <source>
        <dbReference type="Proteomes" id="UP001165678"/>
    </source>
</evidence>
<dbReference type="PANTHER" id="PTHR30290:SF10">
    <property type="entry name" value="PERIPLASMIC OLIGOPEPTIDE-BINDING PROTEIN-RELATED"/>
    <property type="match status" value="1"/>
</dbReference>
<dbReference type="GO" id="GO:0030288">
    <property type="term" value="C:outer membrane-bounded periplasmic space"/>
    <property type="evidence" value="ECO:0007669"/>
    <property type="project" value="TreeGrafter"/>
</dbReference>
<reference evidence="7" key="1">
    <citation type="submission" date="2022-11" db="EMBL/GenBank/DDBJ databases">
        <title>Larsenimonas rhizosphaerae sp. nov., isolated from a tidal mudflat.</title>
        <authorList>
            <person name="Lee S.D."/>
            <person name="Kim I.S."/>
        </authorList>
    </citation>
    <scope>NUCLEOTIDE SEQUENCE</scope>
    <source>
        <strain evidence="7">GH2-1</strain>
    </source>
</reference>
<name>A0AA42CYC1_9GAMM</name>
<dbReference type="Proteomes" id="UP001165678">
    <property type="component" value="Unassembled WGS sequence"/>
</dbReference>
<accession>A0AA42CYC1</accession>
<dbReference type="PANTHER" id="PTHR30290">
    <property type="entry name" value="PERIPLASMIC BINDING COMPONENT OF ABC TRANSPORTER"/>
    <property type="match status" value="1"/>
</dbReference>
<comment type="similarity">
    <text evidence="2">Belongs to the bacterial solute-binding protein 5 family.</text>
</comment>
<dbReference type="SUPFAM" id="SSF53850">
    <property type="entry name" value="Periplasmic binding protein-like II"/>
    <property type="match status" value="1"/>
</dbReference>
<feature type="chain" id="PRO_5041296792" evidence="5">
    <location>
        <begin position="25"/>
        <end position="527"/>
    </location>
</feature>
<dbReference type="GO" id="GO:0043190">
    <property type="term" value="C:ATP-binding cassette (ABC) transporter complex"/>
    <property type="evidence" value="ECO:0007669"/>
    <property type="project" value="InterPro"/>
</dbReference>
<evidence type="ECO:0000256" key="5">
    <source>
        <dbReference type="SAM" id="SignalP"/>
    </source>
</evidence>
<organism evidence="7 8">
    <name type="scientific">Larsenimonas rhizosphaerae</name>
    <dbReference type="NCBI Taxonomy" id="2944682"/>
    <lineage>
        <taxon>Bacteria</taxon>
        <taxon>Pseudomonadati</taxon>
        <taxon>Pseudomonadota</taxon>
        <taxon>Gammaproteobacteria</taxon>
        <taxon>Oceanospirillales</taxon>
        <taxon>Halomonadaceae</taxon>
        <taxon>Larsenimonas</taxon>
    </lineage>
</organism>
<proteinExistence type="inferred from homology"/>
<dbReference type="GO" id="GO:1904680">
    <property type="term" value="F:peptide transmembrane transporter activity"/>
    <property type="evidence" value="ECO:0007669"/>
    <property type="project" value="TreeGrafter"/>
</dbReference>
<keyword evidence="4 5" id="KW-0732">Signal</keyword>
<evidence type="ECO:0000256" key="4">
    <source>
        <dbReference type="ARBA" id="ARBA00022729"/>
    </source>
</evidence>
<dbReference type="InterPro" id="IPR000914">
    <property type="entry name" value="SBP_5_dom"/>
</dbReference>
<feature type="domain" description="Solute-binding protein family 5" evidence="6">
    <location>
        <begin position="69"/>
        <end position="449"/>
    </location>
</feature>
<protein>
    <submittedName>
        <fullName evidence="7">Peptide ABC transporter substrate-binding protein</fullName>
    </submittedName>
</protein>
<sequence length="527" mass="58150">MQPRTFYRATALTLGLGAAPFAFADTLNVGISGDPASLDPAKITGGVWEEDILRDIYEGLVSVSSEGDIIPGVAESWNVSDDGTVWTFTLRGDARWSDGTPVTANDFVAGLRHQLDPKTAANYAQRLYPIKNAQAINGGKMPVDQLGATASKDGRTLTITLNEPTAYFFKSLVLPIGYPIPAHLVKEYGDTWSDIGHIVTNGAFTPTKWVSHSELTTVKNTHFHDADAVSLDGVDYFPMEDKNAGIQRFRAGELDILRDFPASRYQWLKKNLPQATHLFPSLGTYYYVYNLKDGSPVTDVRVRKALSLAINRKVIAEKLLDGAVTPATTLVPPGTANYNAQSQPGLDAPYEERLDTARALMKEAGYGPDHPLRLTLRYNSGDEHKRIAVAVAAMWKPLGVNAELRNTEANVHYADLMAGNFEVARAAWISSIDDAQNFLQLLLQKSNNYGNYQNTEYQSLMARSDTEQDAGARESLMERAEKLALAEYPLTPIYTYSSRNLVTPDLDGWNNNALDIHPSRWMSLKDK</sequence>
<evidence type="ECO:0000256" key="2">
    <source>
        <dbReference type="ARBA" id="ARBA00005695"/>
    </source>
</evidence>
<evidence type="ECO:0000259" key="6">
    <source>
        <dbReference type="Pfam" id="PF00496"/>
    </source>
</evidence>